<dbReference type="AlphaFoldDB" id="A0A0E0Q186"/>
<dbReference type="Gramene" id="ORUFI06G25520.1">
    <property type="protein sequence ID" value="ORUFI06G25520.1"/>
    <property type="gene ID" value="ORUFI06G25520"/>
</dbReference>
<dbReference type="Proteomes" id="UP000008022">
    <property type="component" value="Unassembled WGS sequence"/>
</dbReference>
<keyword evidence="3" id="KW-1185">Reference proteome</keyword>
<reference evidence="2" key="2">
    <citation type="submission" date="2015-06" db="UniProtKB">
        <authorList>
            <consortium name="EnsemblPlants"/>
        </authorList>
    </citation>
    <scope>IDENTIFICATION</scope>
</reference>
<feature type="region of interest" description="Disordered" evidence="1">
    <location>
        <begin position="1"/>
        <end position="88"/>
    </location>
</feature>
<organism evidence="2 3">
    <name type="scientific">Oryza rufipogon</name>
    <name type="common">Brownbeard rice</name>
    <name type="synonym">Asian wild rice</name>
    <dbReference type="NCBI Taxonomy" id="4529"/>
    <lineage>
        <taxon>Eukaryota</taxon>
        <taxon>Viridiplantae</taxon>
        <taxon>Streptophyta</taxon>
        <taxon>Embryophyta</taxon>
        <taxon>Tracheophyta</taxon>
        <taxon>Spermatophyta</taxon>
        <taxon>Magnoliopsida</taxon>
        <taxon>Liliopsida</taxon>
        <taxon>Poales</taxon>
        <taxon>Poaceae</taxon>
        <taxon>BOP clade</taxon>
        <taxon>Oryzoideae</taxon>
        <taxon>Oryzeae</taxon>
        <taxon>Oryzinae</taxon>
        <taxon>Oryza</taxon>
    </lineage>
</organism>
<protein>
    <submittedName>
        <fullName evidence="2">Uncharacterized protein</fullName>
    </submittedName>
</protein>
<dbReference type="EnsemblPlants" id="ORUFI06G25520.1">
    <property type="protein sequence ID" value="ORUFI06G25520.1"/>
    <property type="gene ID" value="ORUFI06G25520"/>
</dbReference>
<accession>A0A0E0Q186</accession>
<dbReference type="HOGENOM" id="CLU_2531058_0_0_1"/>
<evidence type="ECO:0000256" key="1">
    <source>
        <dbReference type="SAM" id="MobiDB-lite"/>
    </source>
</evidence>
<proteinExistence type="predicted"/>
<feature type="compositionally biased region" description="Low complexity" evidence="1">
    <location>
        <begin position="31"/>
        <end position="49"/>
    </location>
</feature>
<sequence length="88" mass="8900">MVGAVTVGDGDPAGGRSDSAGGSAPSPPSLPDLAGGRRCPLPPRAAATAPSPPSTVSGGGGALSHHERQRRRRQWLPPVDSMATFQKY</sequence>
<name>A0A0E0Q186_ORYRU</name>
<evidence type="ECO:0000313" key="3">
    <source>
        <dbReference type="Proteomes" id="UP000008022"/>
    </source>
</evidence>
<feature type="compositionally biased region" description="Low complexity" evidence="1">
    <location>
        <begin position="8"/>
        <end position="24"/>
    </location>
</feature>
<reference evidence="3" key="1">
    <citation type="submission" date="2013-06" db="EMBL/GenBank/DDBJ databases">
        <authorList>
            <person name="Zhao Q."/>
        </authorList>
    </citation>
    <scope>NUCLEOTIDE SEQUENCE</scope>
    <source>
        <strain evidence="3">cv. W1943</strain>
    </source>
</reference>
<evidence type="ECO:0000313" key="2">
    <source>
        <dbReference type="EnsemblPlants" id="ORUFI06G25520.1"/>
    </source>
</evidence>